<dbReference type="GO" id="GO:0008677">
    <property type="term" value="F:2-dehydropantoate 2-reductase activity"/>
    <property type="evidence" value="ECO:0007669"/>
    <property type="project" value="TreeGrafter"/>
</dbReference>
<organism evidence="4 5">
    <name type="scientific">Aphanomyces astaci</name>
    <name type="common">Crayfish plague agent</name>
    <dbReference type="NCBI Taxonomy" id="112090"/>
    <lineage>
        <taxon>Eukaryota</taxon>
        <taxon>Sar</taxon>
        <taxon>Stramenopiles</taxon>
        <taxon>Oomycota</taxon>
        <taxon>Saprolegniomycetes</taxon>
        <taxon>Saprolegniales</taxon>
        <taxon>Verrucalvaceae</taxon>
        <taxon>Aphanomyces</taxon>
    </lineage>
</organism>
<dbReference type="Proteomes" id="UP000266196">
    <property type="component" value="Unassembled WGS sequence"/>
</dbReference>
<dbReference type="InterPro" id="IPR013328">
    <property type="entry name" value="6PGD_dom2"/>
</dbReference>
<dbReference type="PANTHER" id="PTHR43765">
    <property type="entry name" value="2-DEHYDROPANTOATE 2-REDUCTASE-RELATED"/>
    <property type="match status" value="1"/>
</dbReference>
<evidence type="ECO:0000313" key="5">
    <source>
        <dbReference type="Proteomes" id="UP000266196"/>
    </source>
</evidence>
<accession>A0A397EJP0</accession>
<evidence type="ECO:0000313" key="4">
    <source>
        <dbReference type="EMBL" id="RHY79561.1"/>
    </source>
</evidence>
<sequence>DQTPLAFTTAAAAATGANFCSMCVDIQRRKPTEIGSINDMIVAYGQQTGVPTPCNAFLTHVIKALERVSTLS</sequence>
<dbReference type="GO" id="GO:0005737">
    <property type="term" value="C:cytoplasm"/>
    <property type="evidence" value="ECO:0007669"/>
    <property type="project" value="TreeGrafter"/>
</dbReference>
<protein>
    <recommendedName>
        <fullName evidence="3">Ketopantoate reductase C-terminal domain-containing protein</fullName>
    </recommendedName>
</protein>
<dbReference type="VEuPathDB" id="FungiDB:H257_16875"/>
<gene>
    <name evidence="4" type="ORF">DYB31_014706</name>
</gene>
<keyword evidence="1" id="KW-0521">NADP</keyword>
<dbReference type="InterPro" id="IPR013752">
    <property type="entry name" value="KPA_reductase"/>
</dbReference>
<reference evidence="4 5" key="1">
    <citation type="submission" date="2018-08" db="EMBL/GenBank/DDBJ databases">
        <title>Aphanomyces genome sequencing and annotation.</title>
        <authorList>
            <person name="Minardi D."/>
            <person name="Oidtmann B."/>
            <person name="Van Der Giezen M."/>
            <person name="Studholme D.J."/>
        </authorList>
    </citation>
    <scope>NUCLEOTIDE SEQUENCE [LARGE SCALE GENOMIC DNA]</scope>
    <source>
        <strain evidence="4 5">197901</strain>
    </source>
</reference>
<dbReference type="PANTHER" id="PTHR43765:SF2">
    <property type="entry name" value="2-DEHYDROPANTOATE 2-REDUCTASE"/>
    <property type="match status" value="1"/>
</dbReference>
<evidence type="ECO:0000256" key="1">
    <source>
        <dbReference type="ARBA" id="ARBA00022857"/>
    </source>
</evidence>
<proteinExistence type="predicted"/>
<keyword evidence="2" id="KW-0560">Oxidoreductase</keyword>
<feature type="domain" description="Ketopantoate reductase C-terminal" evidence="3">
    <location>
        <begin position="9"/>
        <end position="66"/>
    </location>
</feature>
<name>A0A397EJP0_APHAT</name>
<dbReference type="InterPro" id="IPR050838">
    <property type="entry name" value="Ketopantoate_reductase"/>
</dbReference>
<dbReference type="GO" id="GO:0050661">
    <property type="term" value="F:NADP binding"/>
    <property type="evidence" value="ECO:0007669"/>
    <property type="project" value="TreeGrafter"/>
</dbReference>
<dbReference type="Gene3D" id="1.10.1040.10">
    <property type="entry name" value="N-(1-d-carboxylethyl)-l-norvaline Dehydrogenase, domain 2"/>
    <property type="match status" value="1"/>
</dbReference>
<dbReference type="InterPro" id="IPR008927">
    <property type="entry name" value="6-PGluconate_DH-like_C_sf"/>
</dbReference>
<dbReference type="AlphaFoldDB" id="A0A397EJP0"/>
<comment type="caution">
    <text evidence="4">The sequence shown here is derived from an EMBL/GenBank/DDBJ whole genome shotgun (WGS) entry which is preliminary data.</text>
</comment>
<dbReference type="Pfam" id="PF08546">
    <property type="entry name" value="ApbA_C"/>
    <property type="match status" value="1"/>
</dbReference>
<dbReference type="EMBL" id="QUTE01023844">
    <property type="protein sequence ID" value="RHY79561.1"/>
    <property type="molecule type" value="Genomic_DNA"/>
</dbReference>
<dbReference type="SUPFAM" id="SSF48179">
    <property type="entry name" value="6-phosphogluconate dehydrogenase C-terminal domain-like"/>
    <property type="match status" value="1"/>
</dbReference>
<evidence type="ECO:0000259" key="3">
    <source>
        <dbReference type="Pfam" id="PF08546"/>
    </source>
</evidence>
<evidence type="ECO:0000256" key="2">
    <source>
        <dbReference type="ARBA" id="ARBA00023002"/>
    </source>
</evidence>
<feature type="non-terminal residue" evidence="4">
    <location>
        <position position="1"/>
    </location>
</feature>